<comment type="caution">
    <text evidence="2">The sequence shown here is derived from an EMBL/GenBank/DDBJ whole genome shotgun (WGS) entry which is preliminary data.</text>
</comment>
<reference evidence="2 3" key="4">
    <citation type="submission" date="2017-10" db="EMBL/GenBank/DDBJ databases">
        <title>Genome analyses suggest a sexual origin of heterokaryosis in a supposedly ancient asexual fungus.</title>
        <authorList>
            <person name="Corradi N."/>
            <person name="Sedzielewska K."/>
            <person name="Noel J."/>
            <person name="Charron P."/>
            <person name="Farinelli L."/>
            <person name="Marton T."/>
            <person name="Kruger M."/>
            <person name="Pelin A."/>
            <person name="Brachmann A."/>
            <person name="Corradi N."/>
        </authorList>
    </citation>
    <scope>NUCLEOTIDE SEQUENCE [LARGE SCALE GENOMIC DNA]</scope>
    <source>
        <strain evidence="2 3">A1</strain>
    </source>
</reference>
<dbReference type="Proteomes" id="UP000232688">
    <property type="component" value="Unassembled WGS sequence"/>
</dbReference>
<dbReference type="AlphaFoldDB" id="A0A2N0RWP1"/>
<proteinExistence type="predicted"/>
<evidence type="ECO:0000313" key="3">
    <source>
        <dbReference type="Proteomes" id="UP000232688"/>
    </source>
</evidence>
<evidence type="ECO:0000313" key="1">
    <source>
        <dbReference type="EMBL" id="PKC15539.1"/>
    </source>
</evidence>
<dbReference type="Proteomes" id="UP000232722">
    <property type="component" value="Unassembled WGS sequence"/>
</dbReference>
<accession>A0A2N0RWP1</accession>
<evidence type="ECO:0000313" key="4">
    <source>
        <dbReference type="Proteomes" id="UP000232722"/>
    </source>
</evidence>
<organism evidence="2 3">
    <name type="scientific">Rhizophagus irregularis</name>
    <dbReference type="NCBI Taxonomy" id="588596"/>
    <lineage>
        <taxon>Eukaryota</taxon>
        <taxon>Fungi</taxon>
        <taxon>Fungi incertae sedis</taxon>
        <taxon>Mucoromycota</taxon>
        <taxon>Glomeromycotina</taxon>
        <taxon>Glomeromycetes</taxon>
        <taxon>Glomerales</taxon>
        <taxon>Glomeraceae</taxon>
        <taxon>Rhizophagus</taxon>
    </lineage>
</organism>
<gene>
    <name evidence="2" type="ORF">RhiirA1_458103</name>
    <name evidence="1" type="ORF">RhiirA5_408084</name>
</gene>
<reference evidence="2 3" key="3">
    <citation type="submission" date="2017-10" db="EMBL/GenBank/DDBJ databases">
        <title>Extensive intraspecific genome diversity in a model arbuscular mycorrhizal fungus.</title>
        <authorList>
            <person name="Chen E.C.H."/>
            <person name="Morin E."/>
            <person name="Baudet D."/>
            <person name="Noel J."/>
            <person name="Ndikumana S."/>
            <person name="Charron P."/>
            <person name="St-Onge C."/>
            <person name="Giorgi J."/>
            <person name="Grigoriev I.V."/>
            <person name="Roux C."/>
            <person name="Martin F.M."/>
            <person name="Corradi N."/>
        </authorList>
    </citation>
    <scope>NUCLEOTIDE SEQUENCE [LARGE SCALE GENOMIC DNA]</scope>
    <source>
        <strain evidence="2 3">A1</strain>
    </source>
</reference>
<reference evidence="1 4" key="2">
    <citation type="submission" date="2017-09" db="EMBL/GenBank/DDBJ databases">
        <title>Extensive intraspecific genome diversity in a model arbuscular mycorrhizal fungus.</title>
        <authorList>
            <person name="Chen E.C."/>
            <person name="Morin E."/>
            <person name="Beaudet D."/>
            <person name="Noel J."/>
            <person name="Ndikumana S."/>
            <person name="Charron P."/>
            <person name="St-Onge C."/>
            <person name="Giorgi J."/>
            <person name="Grigoriev I.V."/>
            <person name="Roux C."/>
            <person name="Martin F.M."/>
            <person name="Corradi N."/>
        </authorList>
    </citation>
    <scope>NUCLEOTIDE SEQUENCE [LARGE SCALE GENOMIC DNA]</scope>
    <source>
        <strain evidence="1 4">A5</strain>
    </source>
</reference>
<dbReference type="EMBL" id="LLXH01000376">
    <property type="protein sequence ID" value="PKC67708.1"/>
    <property type="molecule type" value="Genomic_DNA"/>
</dbReference>
<dbReference type="EMBL" id="LLXJ01000083">
    <property type="protein sequence ID" value="PKC15539.1"/>
    <property type="molecule type" value="Genomic_DNA"/>
</dbReference>
<sequence length="122" mass="14187">MTETDLMNAVNDLIKTHDLGHGLWIKKMTDYIDETGNLQECIRRTSYQDETSSASGFSMGQQQHNRHFVPSRTRKQWRNLKRFSPLVQISDFEYLDMLLTVLLDVEFWCNNSAALQLFGQGL</sequence>
<dbReference type="VEuPathDB" id="FungiDB:RhiirA1_458103"/>
<protein>
    <submittedName>
        <fullName evidence="2">Uncharacterized protein</fullName>
    </submittedName>
</protein>
<reference evidence="1 4" key="1">
    <citation type="submission" date="2016-04" db="EMBL/GenBank/DDBJ databases">
        <title>Genome analyses suggest a sexual origin of heterokaryosis in a supposedly ancient asexual fungus.</title>
        <authorList>
            <person name="Ropars J."/>
            <person name="Sedzielewska K."/>
            <person name="Noel J."/>
            <person name="Charron P."/>
            <person name="Farinelli L."/>
            <person name="Marton T."/>
            <person name="Kruger M."/>
            <person name="Pelin A."/>
            <person name="Brachmann A."/>
            <person name="Corradi N."/>
        </authorList>
    </citation>
    <scope>NUCLEOTIDE SEQUENCE [LARGE SCALE GENOMIC DNA]</scope>
    <source>
        <strain evidence="1 4">A5</strain>
    </source>
</reference>
<name>A0A2N0RWP1_9GLOM</name>
<evidence type="ECO:0000313" key="2">
    <source>
        <dbReference type="EMBL" id="PKC67708.1"/>
    </source>
</evidence>